<sequence length="93" mass="10817">MEKKKTQKVKGRRQSRSSGNKQHHMTLIENSCILVMSFRTLPGMQHRHSLLLEIGAATFYLNYLFPELRDCLLPLTLRVFFFSILLLPTLNPT</sequence>
<organism evidence="2 3">
    <name type="scientific">Phaseolus coccineus</name>
    <name type="common">Scarlet runner bean</name>
    <name type="synonym">Phaseolus multiflorus</name>
    <dbReference type="NCBI Taxonomy" id="3886"/>
    <lineage>
        <taxon>Eukaryota</taxon>
        <taxon>Viridiplantae</taxon>
        <taxon>Streptophyta</taxon>
        <taxon>Embryophyta</taxon>
        <taxon>Tracheophyta</taxon>
        <taxon>Spermatophyta</taxon>
        <taxon>Magnoliopsida</taxon>
        <taxon>eudicotyledons</taxon>
        <taxon>Gunneridae</taxon>
        <taxon>Pentapetalae</taxon>
        <taxon>rosids</taxon>
        <taxon>fabids</taxon>
        <taxon>Fabales</taxon>
        <taxon>Fabaceae</taxon>
        <taxon>Papilionoideae</taxon>
        <taxon>50 kb inversion clade</taxon>
        <taxon>NPAAA clade</taxon>
        <taxon>indigoferoid/millettioid clade</taxon>
        <taxon>Phaseoleae</taxon>
        <taxon>Phaseolus</taxon>
    </lineage>
</organism>
<feature type="region of interest" description="Disordered" evidence="1">
    <location>
        <begin position="1"/>
        <end position="23"/>
    </location>
</feature>
<evidence type="ECO:0000256" key="1">
    <source>
        <dbReference type="SAM" id="MobiDB-lite"/>
    </source>
</evidence>
<gene>
    <name evidence="2" type="ORF">VNO80_17481</name>
</gene>
<dbReference type="Proteomes" id="UP001374584">
    <property type="component" value="Unassembled WGS sequence"/>
</dbReference>
<proteinExistence type="predicted"/>
<dbReference type="EMBL" id="JAYMYR010000007">
    <property type="protein sequence ID" value="KAK7352065.1"/>
    <property type="molecule type" value="Genomic_DNA"/>
</dbReference>
<protein>
    <submittedName>
        <fullName evidence="2">Uncharacterized protein</fullName>
    </submittedName>
</protein>
<evidence type="ECO:0000313" key="2">
    <source>
        <dbReference type="EMBL" id="KAK7352065.1"/>
    </source>
</evidence>
<dbReference type="AlphaFoldDB" id="A0AAN9MC16"/>
<feature type="compositionally biased region" description="Basic residues" evidence="1">
    <location>
        <begin position="1"/>
        <end position="15"/>
    </location>
</feature>
<comment type="caution">
    <text evidence="2">The sequence shown here is derived from an EMBL/GenBank/DDBJ whole genome shotgun (WGS) entry which is preliminary data.</text>
</comment>
<reference evidence="2 3" key="1">
    <citation type="submission" date="2024-01" db="EMBL/GenBank/DDBJ databases">
        <title>The genomes of 5 underutilized Papilionoideae crops provide insights into root nodulation and disease resistanc.</title>
        <authorList>
            <person name="Jiang F."/>
        </authorList>
    </citation>
    <scope>NUCLEOTIDE SEQUENCE [LARGE SCALE GENOMIC DNA]</scope>
    <source>
        <strain evidence="2">JINMINGXINNONG_FW02</strain>
        <tissue evidence="2">Leaves</tissue>
    </source>
</reference>
<accession>A0AAN9MC16</accession>
<evidence type="ECO:0000313" key="3">
    <source>
        <dbReference type="Proteomes" id="UP001374584"/>
    </source>
</evidence>
<keyword evidence="3" id="KW-1185">Reference proteome</keyword>
<name>A0AAN9MC16_PHACN</name>